<dbReference type="Gene3D" id="3.90.550.10">
    <property type="entry name" value="Spore Coat Polysaccharide Biosynthesis Protein SpsA, Chain A"/>
    <property type="match status" value="1"/>
</dbReference>
<organism evidence="2 3">
    <name type="scientific">Candidatus Amesbacteria bacterium RIFCSPLOWO2_01_FULL_48_25</name>
    <dbReference type="NCBI Taxonomy" id="1797259"/>
    <lineage>
        <taxon>Bacteria</taxon>
        <taxon>Candidatus Amesiibacteriota</taxon>
    </lineage>
</organism>
<comment type="caution">
    <text evidence="2">The sequence shown here is derived from an EMBL/GenBank/DDBJ whole genome shotgun (WGS) entry which is preliminary data.</text>
</comment>
<dbReference type="Proteomes" id="UP000177080">
    <property type="component" value="Unassembled WGS sequence"/>
</dbReference>
<dbReference type="STRING" id="1797259.A2989_04510"/>
<accession>A0A1F4ZC71</accession>
<dbReference type="PANTHER" id="PTHR43630">
    <property type="entry name" value="POLY-BETA-1,6-N-ACETYL-D-GLUCOSAMINE SYNTHASE"/>
    <property type="match status" value="1"/>
</dbReference>
<reference evidence="2 3" key="1">
    <citation type="journal article" date="2016" name="Nat. Commun.">
        <title>Thousands of microbial genomes shed light on interconnected biogeochemical processes in an aquifer system.</title>
        <authorList>
            <person name="Anantharaman K."/>
            <person name="Brown C.T."/>
            <person name="Hug L.A."/>
            <person name="Sharon I."/>
            <person name="Castelle C.J."/>
            <person name="Probst A.J."/>
            <person name="Thomas B.C."/>
            <person name="Singh A."/>
            <person name="Wilkins M.J."/>
            <person name="Karaoz U."/>
            <person name="Brodie E.L."/>
            <person name="Williams K.H."/>
            <person name="Hubbard S.S."/>
            <person name="Banfield J.F."/>
        </authorList>
    </citation>
    <scope>NUCLEOTIDE SEQUENCE [LARGE SCALE GENOMIC DNA]</scope>
</reference>
<protein>
    <recommendedName>
        <fullName evidence="1">Glycosyltransferase 2-like domain-containing protein</fullName>
    </recommendedName>
</protein>
<evidence type="ECO:0000259" key="1">
    <source>
        <dbReference type="Pfam" id="PF00535"/>
    </source>
</evidence>
<dbReference type="InterPro" id="IPR029044">
    <property type="entry name" value="Nucleotide-diphossugar_trans"/>
</dbReference>
<feature type="domain" description="Glycosyltransferase 2-like" evidence="1">
    <location>
        <begin position="4"/>
        <end position="123"/>
    </location>
</feature>
<gene>
    <name evidence="2" type="ORF">A2989_04510</name>
</gene>
<evidence type="ECO:0000313" key="2">
    <source>
        <dbReference type="EMBL" id="OGD03930.1"/>
    </source>
</evidence>
<dbReference type="PANTHER" id="PTHR43630:SF2">
    <property type="entry name" value="GLYCOSYLTRANSFERASE"/>
    <property type="match status" value="1"/>
</dbReference>
<name>A0A1F4ZC71_9BACT</name>
<dbReference type="SUPFAM" id="SSF53448">
    <property type="entry name" value="Nucleotide-diphospho-sugar transferases"/>
    <property type="match status" value="1"/>
</dbReference>
<dbReference type="InterPro" id="IPR001173">
    <property type="entry name" value="Glyco_trans_2-like"/>
</dbReference>
<dbReference type="EMBL" id="MEXN01000004">
    <property type="protein sequence ID" value="OGD03930.1"/>
    <property type="molecule type" value="Genomic_DNA"/>
</dbReference>
<sequence>MLTAVVLARNEAQILPRSLKSLKFCDAILVIDDNSTDNTIQVAQKYKVKVVSHALAGNFASQRNFALSQIKSGWALFVDADEVVTPNLAEEISKELKNPLFHAYFLKREDVMWGKRLKAGDSRASLIRLGRIGMGRWTGKVHETWVIEGRVGELKNLLTHYPHPSLYKFLSKINFYSSLRAQELRELGQKSSLAQIIFYPILKFLHLGIWKLGFADGTAGFICAMVMAFHTFLTRGKLYLISKGISIDA</sequence>
<dbReference type="CDD" id="cd02511">
    <property type="entry name" value="Beta4Glucosyltransferase"/>
    <property type="match status" value="1"/>
</dbReference>
<dbReference type="Pfam" id="PF00535">
    <property type="entry name" value="Glycos_transf_2"/>
    <property type="match status" value="1"/>
</dbReference>
<dbReference type="AlphaFoldDB" id="A0A1F4ZC71"/>
<evidence type="ECO:0000313" key="3">
    <source>
        <dbReference type="Proteomes" id="UP000177080"/>
    </source>
</evidence>
<proteinExistence type="predicted"/>